<keyword evidence="4" id="KW-1185">Reference proteome</keyword>
<feature type="domain" description="DUF4218" evidence="1">
    <location>
        <begin position="419"/>
        <end position="456"/>
    </location>
</feature>
<name>A0A803LVP5_CHEQI</name>
<evidence type="ECO:0008006" key="5">
    <source>
        <dbReference type="Google" id="ProtNLM"/>
    </source>
</evidence>
<evidence type="ECO:0000259" key="2">
    <source>
        <dbReference type="Pfam" id="PF13963"/>
    </source>
</evidence>
<dbReference type="Pfam" id="PF13960">
    <property type="entry name" value="DUF4218"/>
    <property type="match status" value="1"/>
</dbReference>
<dbReference type="Gramene" id="AUR62019546-RA">
    <property type="protein sequence ID" value="AUR62019546-RA:cds"/>
    <property type="gene ID" value="AUR62019546"/>
</dbReference>
<reference evidence="3" key="1">
    <citation type="journal article" date="2017" name="Nature">
        <title>The genome of Chenopodium quinoa.</title>
        <authorList>
            <person name="Jarvis D.E."/>
            <person name="Ho Y.S."/>
            <person name="Lightfoot D.J."/>
            <person name="Schmoeckel S.M."/>
            <person name="Li B."/>
            <person name="Borm T.J.A."/>
            <person name="Ohyanagi H."/>
            <person name="Mineta K."/>
            <person name="Michell C.T."/>
            <person name="Saber N."/>
            <person name="Kharbatia N.M."/>
            <person name="Rupper R.R."/>
            <person name="Sharp A.R."/>
            <person name="Dally N."/>
            <person name="Boughton B.A."/>
            <person name="Woo Y.H."/>
            <person name="Gao G."/>
            <person name="Schijlen E.G.W.M."/>
            <person name="Guo X."/>
            <person name="Momin A.A."/>
            <person name="Negrao S."/>
            <person name="Al-Babili S."/>
            <person name="Gehring C."/>
            <person name="Roessner U."/>
            <person name="Jung C."/>
            <person name="Murphy K."/>
            <person name="Arold S.T."/>
            <person name="Gojobori T."/>
            <person name="van der Linden C.G."/>
            <person name="van Loo E.N."/>
            <person name="Jellen E.N."/>
            <person name="Maughan P.J."/>
            <person name="Tester M."/>
        </authorList>
    </citation>
    <scope>NUCLEOTIDE SEQUENCE [LARGE SCALE GENOMIC DNA]</scope>
    <source>
        <strain evidence="3">cv. PI 614886</strain>
    </source>
</reference>
<dbReference type="OMA" id="WHANGRY"/>
<dbReference type="InterPro" id="IPR004242">
    <property type="entry name" value="Transposase_21"/>
</dbReference>
<dbReference type="InterPro" id="IPR025452">
    <property type="entry name" value="DUF4218"/>
</dbReference>
<accession>A0A803LVP5</accession>
<evidence type="ECO:0000259" key="1">
    <source>
        <dbReference type="Pfam" id="PF13960"/>
    </source>
</evidence>
<proteinExistence type="predicted"/>
<dbReference type="Pfam" id="PF02992">
    <property type="entry name" value="Transposase_21"/>
    <property type="match status" value="1"/>
</dbReference>
<evidence type="ECO:0000313" key="3">
    <source>
        <dbReference type="EnsemblPlants" id="AUR62019546-RA:cds"/>
    </source>
</evidence>
<dbReference type="InterPro" id="IPR029480">
    <property type="entry name" value="Transpos_assoc"/>
</dbReference>
<dbReference type="PANTHER" id="PTHR10775">
    <property type="entry name" value="OS08G0208400 PROTEIN"/>
    <property type="match status" value="1"/>
</dbReference>
<feature type="domain" description="Transposase-associated" evidence="2">
    <location>
        <begin position="9"/>
        <end position="69"/>
    </location>
</feature>
<dbReference type="Proteomes" id="UP000596660">
    <property type="component" value="Unplaced"/>
</dbReference>
<protein>
    <recommendedName>
        <fullName evidence="5">Transposase-associated domain-containing protein</fullName>
    </recommendedName>
</protein>
<dbReference type="AlphaFoldDB" id="A0A803LVP5"/>
<dbReference type="EnsemblPlants" id="AUR62019546-RA">
    <property type="protein sequence ID" value="AUR62019546-RA:cds"/>
    <property type="gene ID" value="AUR62019546"/>
</dbReference>
<evidence type="ECO:0000313" key="4">
    <source>
        <dbReference type="Proteomes" id="UP000596660"/>
    </source>
</evidence>
<dbReference type="Pfam" id="PF13963">
    <property type="entry name" value="Transpos_assoc"/>
    <property type="match status" value="1"/>
</dbReference>
<organism evidence="3 4">
    <name type="scientific">Chenopodium quinoa</name>
    <name type="common">Quinoa</name>
    <dbReference type="NCBI Taxonomy" id="63459"/>
    <lineage>
        <taxon>Eukaryota</taxon>
        <taxon>Viridiplantae</taxon>
        <taxon>Streptophyta</taxon>
        <taxon>Embryophyta</taxon>
        <taxon>Tracheophyta</taxon>
        <taxon>Spermatophyta</taxon>
        <taxon>Magnoliopsida</taxon>
        <taxon>eudicotyledons</taxon>
        <taxon>Gunneridae</taxon>
        <taxon>Pentapetalae</taxon>
        <taxon>Caryophyllales</taxon>
        <taxon>Chenopodiaceae</taxon>
        <taxon>Chenopodioideae</taxon>
        <taxon>Atripliceae</taxon>
        <taxon>Chenopodium</taxon>
    </lineage>
</organism>
<dbReference type="PANTHER" id="PTHR10775:SF158">
    <property type="entry name" value="TNP2-LIKE TRANSPOSON PROTEIN"/>
    <property type="match status" value="1"/>
</dbReference>
<sequence>MDSGTKEWWMFAKWSDEYERGVDEYVQKAFAFKSQGNQICFPCESCHYRFWRHESVVRDHLICNGFVPRTDKLSELGISISIESEQTILDNDEGSNPNDFNDDIVGLLHDARDAFTNEPNDEAKNFVKLVEEGQEELYVGCKNHSKLSFMIRLFILKCDHKLTNAAFGDILELIREVLPDAKLPTTFNEAKSVLKVMGLDYTKIDACPNDCMIYREEHENATSCHVCETPRWKSTDTENDIQNENGKTYRIPQKILRYFPIKKRLQRLFMCQETARYMTWHANGRYLACPECHYEADSEWFPCSGKNVYRSNRKFLDPSHPWRHDKRNFDGKLEERCQPIPLNGIDIENMLCDFPNAFGKKQKKPRRDKTKDNVSARRDLVELNLMPELQPIELEDGSEEFPRSRFWMSLEQKRKFCQNLHEMKQDVRNKARPEGSMAEGYQAKECVAFIARFLKRPSKDTPEVNECGTSKSFFPKLGRPIKGKGRTSKKKIVDT</sequence>
<reference evidence="3" key="2">
    <citation type="submission" date="2021-03" db="UniProtKB">
        <authorList>
            <consortium name="EnsemblPlants"/>
        </authorList>
    </citation>
    <scope>IDENTIFICATION</scope>
</reference>